<name>A0A2D0N9S1_FLAN2</name>
<protein>
    <submittedName>
        <fullName evidence="1">GAF domain-containing protein</fullName>
    </submittedName>
</protein>
<sequence length="789" mass="91747">MTNMLPKSESLIIAQADEIIMNIDEFPFGSLLSFRPLIDYWRQEATQPQEMLPVPLDLLEEHFVQTPELAEPILDLKILETHRESLELLLRPFFPTFSKNPEIKAVSKPFSVDFFYTSQPFQRLIGEQTSLFPEGTSPTARRQALFWRMLYAYKYILNTLYQLPLTVDQPQIIALPHPQTGLDRYYKINGYGPFMRLEHKGRLPKLAPDTLDHLVDNFHNLDLWMQHLPPRKFTFTGLHFYNMVDVTVEEATARLERLTLNQRGGITEGSFEQLQRELSILFRLPDIRLGLATLQGDNQLNWTTTNKGWNSLLIRSAKDFNLEDIQRSPYGRAIREGKYLLIEDLARDSSGSRIEKALLKMGVSNWILSPLYYQERLVGILEITSPNIGDIDHLSSHKLKRVLPFFARVAHENRERFENRVQRAIKENYTAIHPAVEWRFREAAIQSLDHRQSNRPAEPGSILFEGVYPLYGAADIRGSSELRNASIRDDLIAHMQEAGRILQLTRDSLPLVSHRELAYTLERKIRRIEEGMGPGEESEAMEFLREEVNPLFRHLHASYPELQPLFQSFMERTETGTELLHQKRAAYESSLQRINETISNALLRDQQELQRIFPHYFEKYQTDGVEYNIYIGPSLVKDRPFSPIYLRNLRLYQLIAACEIARKIADLQPELEVPLSITQLILVHSAPVNIRFRIEEKQFDVDGAYNVRYEIMKKRIDKAVIKGTDERITQPKRIAVIYTSEKERTEYARYFEYLLAHEYIEPSIEYFDLEELQGVQGLKAARLAVALGE</sequence>
<dbReference type="SUPFAM" id="SSF55781">
    <property type="entry name" value="GAF domain-like"/>
    <property type="match status" value="1"/>
</dbReference>
<dbReference type="Gene3D" id="3.30.450.40">
    <property type="match status" value="1"/>
</dbReference>
<evidence type="ECO:0000313" key="1">
    <source>
        <dbReference type="EMBL" id="PHN05126.1"/>
    </source>
</evidence>
<evidence type="ECO:0000313" key="2">
    <source>
        <dbReference type="Proteomes" id="UP000223913"/>
    </source>
</evidence>
<dbReference type="EMBL" id="PDUD01000023">
    <property type="protein sequence ID" value="PHN05126.1"/>
    <property type="molecule type" value="Genomic_DNA"/>
</dbReference>
<reference evidence="1 2" key="1">
    <citation type="submission" date="2017-10" db="EMBL/GenBank/DDBJ databases">
        <title>The draft genome sequence of Lewinella nigricans NBRC 102662.</title>
        <authorList>
            <person name="Wang K."/>
        </authorList>
    </citation>
    <scope>NUCLEOTIDE SEQUENCE [LARGE SCALE GENOMIC DNA]</scope>
    <source>
        <strain evidence="1 2">NBRC 102662</strain>
    </source>
</reference>
<dbReference type="AlphaFoldDB" id="A0A2D0N9S1"/>
<gene>
    <name evidence="1" type="ORF">CRP01_19080</name>
</gene>
<accession>A0A2D0N9S1</accession>
<comment type="caution">
    <text evidence="1">The sequence shown here is derived from an EMBL/GenBank/DDBJ whole genome shotgun (WGS) entry which is preliminary data.</text>
</comment>
<proteinExistence type="predicted"/>
<dbReference type="InterPro" id="IPR029016">
    <property type="entry name" value="GAF-like_dom_sf"/>
</dbReference>
<dbReference type="Proteomes" id="UP000223913">
    <property type="component" value="Unassembled WGS sequence"/>
</dbReference>
<keyword evidence="2" id="KW-1185">Reference proteome</keyword>
<organism evidence="1 2">
    <name type="scientific">Flavilitoribacter nigricans (strain ATCC 23147 / DSM 23189 / NBRC 102662 / NCIMB 1420 / SS-2)</name>
    <name type="common">Lewinella nigricans</name>
    <dbReference type="NCBI Taxonomy" id="1122177"/>
    <lineage>
        <taxon>Bacteria</taxon>
        <taxon>Pseudomonadati</taxon>
        <taxon>Bacteroidota</taxon>
        <taxon>Saprospiria</taxon>
        <taxon>Saprospirales</taxon>
        <taxon>Lewinellaceae</taxon>
        <taxon>Flavilitoribacter</taxon>
    </lineage>
</organism>